<dbReference type="Pfam" id="PF01738">
    <property type="entry name" value="DLH"/>
    <property type="match status" value="1"/>
</dbReference>
<dbReference type="EMBL" id="CP114040">
    <property type="protein sequence ID" value="WAS90990.1"/>
    <property type="molecule type" value="Genomic_DNA"/>
</dbReference>
<dbReference type="PANTHER" id="PTHR46623">
    <property type="entry name" value="CARBOXYMETHYLENEBUTENOLIDASE-RELATED"/>
    <property type="match status" value="1"/>
</dbReference>
<reference evidence="2" key="1">
    <citation type="submission" date="2022-11" db="EMBL/GenBank/DDBJ databases">
        <title>Minimal conservation of predation-associated metabolite biosynthetic gene clusters underscores biosynthetic potential of Myxococcota including descriptions for ten novel species: Archangium lansinium sp. nov., Myxococcus landrumus sp. nov., Nannocystis bai.</title>
        <authorList>
            <person name="Ahearne A."/>
            <person name="Stevens C."/>
            <person name="Dowd S."/>
        </authorList>
    </citation>
    <scope>NUCLEOTIDE SEQUENCE</scope>
    <source>
        <strain evidence="2">Fl3</strain>
    </source>
</reference>
<keyword evidence="2" id="KW-0378">Hydrolase</keyword>
<gene>
    <name evidence="2" type="ORF">O0S08_32780</name>
</gene>
<sequence length="250" mass="26667">MTATEPKKLEIKTDDGVCPAHVHGADGATRPGVLLFPDAGSVRPALDEVASRLAALGYVVLLPHIFYRAGEYAPFDPMTVFTNPPERERLMTLVRSLDLASAMRDAGHFIRTLREQPGVAPGPLGAFGYCIGGRLTLATAGTYASEIGAAAVIHGGGIANDAPDSPHLAASKIKASLYFSIADEDQSCTPEQQGKLVTALAEAHVQFTVDHFKGRKHGFAVKDFPVYDAAAHDTHWSRIVELFHASLRAA</sequence>
<protein>
    <submittedName>
        <fullName evidence="2">Dienelactone hydrolase family protein</fullName>
    </submittedName>
</protein>
<dbReference type="InterPro" id="IPR029058">
    <property type="entry name" value="AB_hydrolase_fold"/>
</dbReference>
<accession>A0ABY7GVJ4</accession>
<name>A0ABY7GVJ4_9BACT</name>
<proteinExistence type="predicted"/>
<evidence type="ECO:0000313" key="2">
    <source>
        <dbReference type="EMBL" id="WAS90990.1"/>
    </source>
</evidence>
<dbReference type="InterPro" id="IPR051049">
    <property type="entry name" value="Dienelactone_hydrolase-like"/>
</dbReference>
<dbReference type="InterPro" id="IPR002925">
    <property type="entry name" value="Dienelactn_hydro"/>
</dbReference>
<dbReference type="Proteomes" id="UP001164459">
    <property type="component" value="Chromosome"/>
</dbReference>
<dbReference type="Gene3D" id="3.40.50.1820">
    <property type="entry name" value="alpha/beta hydrolase"/>
    <property type="match status" value="1"/>
</dbReference>
<evidence type="ECO:0000259" key="1">
    <source>
        <dbReference type="Pfam" id="PF01738"/>
    </source>
</evidence>
<dbReference type="PANTHER" id="PTHR46623:SF10">
    <property type="entry name" value="CARBOXYMETHYLENEBUTENOLIDASE HOMOLOG"/>
    <property type="match status" value="1"/>
</dbReference>
<dbReference type="SUPFAM" id="SSF53474">
    <property type="entry name" value="alpha/beta-Hydrolases"/>
    <property type="match status" value="1"/>
</dbReference>
<feature type="domain" description="Dienelactone hydrolase" evidence="1">
    <location>
        <begin position="22"/>
        <end position="245"/>
    </location>
</feature>
<keyword evidence="3" id="KW-1185">Reference proteome</keyword>
<dbReference type="GO" id="GO:0016787">
    <property type="term" value="F:hydrolase activity"/>
    <property type="evidence" value="ECO:0007669"/>
    <property type="project" value="UniProtKB-KW"/>
</dbReference>
<evidence type="ECO:0000313" key="3">
    <source>
        <dbReference type="Proteomes" id="UP001164459"/>
    </source>
</evidence>
<dbReference type="RefSeq" id="WP_269033329.1">
    <property type="nucleotide sequence ID" value="NZ_CP114040.1"/>
</dbReference>
<organism evidence="2 3">
    <name type="scientific">Nannocystis punicea</name>
    <dbReference type="NCBI Taxonomy" id="2995304"/>
    <lineage>
        <taxon>Bacteria</taxon>
        <taxon>Pseudomonadati</taxon>
        <taxon>Myxococcota</taxon>
        <taxon>Polyangia</taxon>
        <taxon>Nannocystales</taxon>
        <taxon>Nannocystaceae</taxon>
        <taxon>Nannocystis</taxon>
    </lineage>
</organism>